<name>A0A2L1UVM9_9GAMM</name>
<dbReference type="AlphaFoldDB" id="A0A2L1UVM9"/>
<sequence length="446" mass="50529">MERSMAKDTQQQPSLSLQILNGNELESGRAAKCLFNTDGGDIGHAENCHWSIQDRQKTIGEKCCVISWHDGAFCMQSFARNLQINQSGVAQNSGLIRLRQGDEIHIGSLRMKAQFHLGDEVNYDMQNATPETIVMNRDQLTETLLTTDGQPAYQNTLPYRETAPTLVNSFSQDPLAALQKESLTTLHAEFSAFDDPSYMQYSHRIHPAAPGSDIAPRGGIDNPFMDLPDTRNDPYSPTEDDVNRQKNDLTYRHVAITPLMRGLGHAVPLNNSQDADDFLEEIGRTLQAAVKGLLDLQFQQNSLSDKHLRPLEDNPLRLNLNYESALSVLFADQKSPVHLSAPAAVSESLRNMKLHNQANQIAIVEALRMMLDAFSPEQLMHRFAQYRRSHEHRQEMDDAWAWRMYCNYYAELASSRQLGFEKLFNEVYAQVYDRVLRQANRETSTS</sequence>
<keyword evidence="3" id="KW-1185">Reference proteome</keyword>
<evidence type="ECO:0000259" key="1">
    <source>
        <dbReference type="Pfam" id="PF20232"/>
    </source>
</evidence>
<evidence type="ECO:0000313" key="2">
    <source>
        <dbReference type="EMBL" id="AVF36961.1"/>
    </source>
</evidence>
<accession>A0A2L1UVM9</accession>
<organism evidence="2 3">
    <name type="scientific">Rahnella sikkimica</name>
    <dbReference type="NCBI Taxonomy" id="1805933"/>
    <lineage>
        <taxon>Bacteria</taxon>
        <taxon>Pseudomonadati</taxon>
        <taxon>Pseudomonadota</taxon>
        <taxon>Gammaproteobacteria</taxon>
        <taxon>Enterobacterales</taxon>
        <taxon>Yersiniaceae</taxon>
        <taxon>Rahnella</taxon>
    </lineage>
</organism>
<gene>
    <name evidence="2" type="ORF">BV494_19455</name>
</gene>
<reference evidence="3" key="1">
    <citation type="submission" date="2017-01" db="EMBL/GenBank/DDBJ databases">
        <title>Genome sequence of Rouxiella sp. ERMR1:05.</title>
        <authorList>
            <person name="Kumar R."/>
            <person name="Singh D."/>
            <person name="Kumar S."/>
        </authorList>
    </citation>
    <scope>NUCLEOTIDE SEQUENCE [LARGE SCALE GENOMIC DNA]</scope>
    <source>
        <strain evidence="3">ERMR1:05</strain>
    </source>
</reference>
<dbReference type="SUPFAM" id="SSF49879">
    <property type="entry name" value="SMAD/FHA domain"/>
    <property type="match status" value="1"/>
</dbReference>
<feature type="domain" description="Type VI secretion system FHA" evidence="1">
    <location>
        <begin position="262"/>
        <end position="434"/>
    </location>
</feature>
<dbReference type="Proteomes" id="UP000239197">
    <property type="component" value="Chromosome"/>
</dbReference>
<dbReference type="InterPro" id="IPR046883">
    <property type="entry name" value="T6SS_FHA_C"/>
</dbReference>
<dbReference type="InterPro" id="IPR017735">
    <property type="entry name" value="T6SS_FHA"/>
</dbReference>
<dbReference type="NCBIfam" id="TIGR03354">
    <property type="entry name" value="VI_FHA"/>
    <property type="match status" value="1"/>
</dbReference>
<dbReference type="KEGG" id="rox:BV494_19455"/>
<dbReference type="InterPro" id="IPR008984">
    <property type="entry name" value="SMAD_FHA_dom_sf"/>
</dbReference>
<protein>
    <submittedName>
        <fullName evidence="2">Type VI secretion system protein ImpI</fullName>
    </submittedName>
</protein>
<dbReference type="Pfam" id="PF20232">
    <property type="entry name" value="T6SS_FHA_C"/>
    <property type="match status" value="1"/>
</dbReference>
<evidence type="ECO:0000313" key="3">
    <source>
        <dbReference type="Proteomes" id="UP000239197"/>
    </source>
</evidence>
<dbReference type="EMBL" id="CP019062">
    <property type="protein sequence ID" value="AVF36961.1"/>
    <property type="molecule type" value="Genomic_DNA"/>
</dbReference>
<proteinExistence type="predicted"/>